<keyword evidence="3" id="KW-1185">Reference proteome</keyword>
<evidence type="ECO:0000313" key="3">
    <source>
        <dbReference type="Proteomes" id="UP000250266"/>
    </source>
</evidence>
<reference evidence="2 3" key="1">
    <citation type="journal article" date="2016" name="Nat. Commun.">
        <title>Ectomycorrhizal ecology is imprinted in the genome of the dominant symbiotic fungus Cenococcum geophilum.</title>
        <authorList>
            <consortium name="DOE Joint Genome Institute"/>
            <person name="Peter M."/>
            <person name="Kohler A."/>
            <person name="Ohm R.A."/>
            <person name="Kuo A."/>
            <person name="Krutzmann J."/>
            <person name="Morin E."/>
            <person name="Arend M."/>
            <person name="Barry K.W."/>
            <person name="Binder M."/>
            <person name="Choi C."/>
            <person name="Clum A."/>
            <person name="Copeland A."/>
            <person name="Grisel N."/>
            <person name="Haridas S."/>
            <person name="Kipfer T."/>
            <person name="LaButti K."/>
            <person name="Lindquist E."/>
            <person name="Lipzen A."/>
            <person name="Maire R."/>
            <person name="Meier B."/>
            <person name="Mihaltcheva S."/>
            <person name="Molinier V."/>
            <person name="Murat C."/>
            <person name="Poggeler S."/>
            <person name="Quandt C.A."/>
            <person name="Sperisen C."/>
            <person name="Tritt A."/>
            <person name="Tisserant E."/>
            <person name="Crous P.W."/>
            <person name="Henrissat B."/>
            <person name="Nehls U."/>
            <person name="Egli S."/>
            <person name="Spatafora J.W."/>
            <person name="Grigoriev I.V."/>
            <person name="Martin F.M."/>
        </authorList>
    </citation>
    <scope>NUCLEOTIDE SEQUENCE [LARGE SCALE GENOMIC DNA]</scope>
    <source>
        <strain evidence="2 3">CBS 459.81</strain>
    </source>
</reference>
<gene>
    <name evidence="2" type="ORF">K432DRAFT_447475</name>
</gene>
<sequence>MHLIKEKARRAAKVYGKERESQQYQDYPSQRETRIRAREASHPRPLFVPPDRTPPDLSPETHETSSSHNVLRVRDRNEFLARPPGILATLRIPRCMQCRRRRQKTKLCDSFYNSTTIPPISKHSLSELDIEEVIANAKLRHDVKFDWNLCFRPNLDGKTVRDMDEIIEIVERYWTRLLDDLRIERRPPVHALWANPDLSVENAQLSRVPLMHKDLPIVELKGNQALADWKAQAGKSKSWRCAPKLVLQRASYLGRHQGGPSRLYEQSSFYIRPLWILYAYVRTQQCSKRDGRLVREHWPTKRRKRKHQIEMDGDSKSPESLDNDQDFWHPALNSAYVNTHFDLYTEPGPLLIRFTWDKKIVTAATLERFIAIGTIFTSRWLSWRVEKFLRNDNHADVYSVTDLGFSDPIVEELIATRVHRLLELKNSVEVEAHVFFDNVEGNWRTYASRHMKRLKNDGYTLDSLHWGGRRVLIRQVRSKQTSFKLVNSETEFPSLPTQKGSTKVKYSRQPPYPRQFSYAQALREKFSGRSKFVASVQLFHEHLKLWIQEQQKQETARQKRGEKQKRKRQAKRGERRARKLSDHDNGALEKGSEATFSSHADIVEPLVLPVISETQEMRGSVSLVNVEAMRDLKYKTLSGMRCSNSDLESHIDGRSLPSTQTDFKLVEKRESQPSETEVTVNIGNIQSIAEHLHAEEVDGMLSGLVEVESSEIDPESSVDADDKNQPHTHEPKEGQQESAKTNTDPPAKLDMLKEAEGLARTGLPAPPKPPTREPWRPPTIEQIENDLIRPLERSSNINGKRESEKKTLTPESKAVKLNDLKKFARTFKLNTPVPLDLVPILAKDEAKQQRIVSAALQAAENPTLRAVRDTKNALGAWVVDVKDTVPERGRKKRNADRLLKYGKKKGLKVSREPAR</sequence>
<dbReference type="OrthoDB" id="3801394at2759"/>
<accession>A0A8E2DYL5</accession>
<feature type="region of interest" description="Disordered" evidence="1">
    <location>
        <begin position="708"/>
        <end position="747"/>
    </location>
</feature>
<organism evidence="2 3">
    <name type="scientific">Lepidopterella palustris CBS 459.81</name>
    <dbReference type="NCBI Taxonomy" id="1314670"/>
    <lineage>
        <taxon>Eukaryota</taxon>
        <taxon>Fungi</taxon>
        <taxon>Dikarya</taxon>
        <taxon>Ascomycota</taxon>
        <taxon>Pezizomycotina</taxon>
        <taxon>Dothideomycetes</taxon>
        <taxon>Pleosporomycetidae</taxon>
        <taxon>Mytilinidiales</taxon>
        <taxon>Argynnaceae</taxon>
        <taxon>Lepidopterella</taxon>
    </lineage>
</organism>
<dbReference type="AlphaFoldDB" id="A0A8E2DYL5"/>
<feature type="compositionally biased region" description="Basic residues" evidence="1">
    <location>
        <begin position="562"/>
        <end position="578"/>
    </location>
</feature>
<protein>
    <submittedName>
        <fullName evidence="2">Uncharacterized protein</fullName>
    </submittedName>
</protein>
<feature type="region of interest" description="Disordered" evidence="1">
    <location>
        <begin position="888"/>
        <end position="915"/>
    </location>
</feature>
<dbReference type="Proteomes" id="UP000250266">
    <property type="component" value="Unassembled WGS sequence"/>
</dbReference>
<feature type="compositionally biased region" description="Polar residues" evidence="1">
    <location>
        <begin position="491"/>
        <end position="501"/>
    </location>
</feature>
<evidence type="ECO:0000313" key="2">
    <source>
        <dbReference type="EMBL" id="OCK74110.1"/>
    </source>
</evidence>
<dbReference type="EMBL" id="KV745557">
    <property type="protein sequence ID" value="OCK74110.1"/>
    <property type="molecule type" value="Genomic_DNA"/>
</dbReference>
<feature type="region of interest" description="Disordered" evidence="1">
    <location>
        <begin position="1"/>
        <end position="69"/>
    </location>
</feature>
<feature type="compositionally biased region" description="Basic and acidic residues" evidence="1">
    <location>
        <begin position="720"/>
        <end position="735"/>
    </location>
</feature>
<name>A0A8E2DYL5_9PEZI</name>
<feature type="region of interest" description="Disordered" evidence="1">
    <location>
        <begin position="554"/>
        <end position="593"/>
    </location>
</feature>
<proteinExistence type="predicted"/>
<feature type="compositionally biased region" description="Basic and acidic residues" evidence="1">
    <location>
        <begin position="579"/>
        <end position="592"/>
    </location>
</feature>
<feature type="region of interest" description="Disordered" evidence="1">
    <location>
        <begin position="491"/>
        <end position="510"/>
    </location>
</feature>
<feature type="compositionally biased region" description="Basic residues" evidence="1">
    <location>
        <begin position="889"/>
        <end position="908"/>
    </location>
</feature>
<feature type="compositionally biased region" description="Basic and acidic residues" evidence="1">
    <location>
        <begin position="29"/>
        <end position="42"/>
    </location>
</feature>
<feature type="compositionally biased region" description="Acidic residues" evidence="1">
    <location>
        <begin position="708"/>
        <end position="719"/>
    </location>
</feature>
<evidence type="ECO:0000256" key="1">
    <source>
        <dbReference type="SAM" id="MobiDB-lite"/>
    </source>
</evidence>